<dbReference type="STRING" id="62101.AB835_09140"/>
<dbReference type="CDD" id="cd03786">
    <property type="entry name" value="GTB_UDP-GlcNAc_2-Epimerase"/>
    <property type="match status" value="1"/>
</dbReference>
<dbReference type="SUPFAM" id="SSF53756">
    <property type="entry name" value="UDP-Glycosyltransferase/glycogen phosphorylase"/>
    <property type="match status" value="1"/>
</dbReference>
<dbReference type="Gene3D" id="3.40.50.2000">
    <property type="entry name" value="Glycogen Phosphorylase B"/>
    <property type="match status" value="2"/>
</dbReference>
<dbReference type="Proteomes" id="UP000242502">
    <property type="component" value="Unassembled WGS sequence"/>
</dbReference>
<protein>
    <submittedName>
        <fullName evidence="3">UDP-N-acetylglucosamine 2-epimerase</fullName>
    </submittedName>
</protein>
<organism evidence="3 4">
    <name type="scientific">Candidatus Endobugula sertula</name>
    <name type="common">Bugula neritina bacterial symbiont</name>
    <dbReference type="NCBI Taxonomy" id="62101"/>
    <lineage>
        <taxon>Bacteria</taxon>
        <taxon>Pseudomonadati</taxon>
        <taxon>Pseudomonadota</taxon>
        <taxon>Gammaproteobacteria</taxon>
        <taxon>Cellvibrionales</taxon>
        <taxon>Cellvibrionaceae</taxon>
        <taxon>Candidatus Endobugula</taxon>
    </lineage>
</organism>
<proteinExistence type="inferred from homology"/>
<feature type="domain" description="UDP-N-acetylglucosamine 2-epimerase" evidence="2">
    <location>
        <begin position="22"/>
        <end position="361"/>
    </location>
</feature>
<dbReference type="PANTHER" id="PTHR43174">
    <property type="entry name" value="UDP-N-ACETYLGLUCOSAMINE 2-EPIMERASE"/>
    <property type="match status" value="1"/>
</dbReference>
<accession>A0A1D2QP59</accession>
<dbReference type="GO" id="GO:0016853">
    <property type="term" value="F:isomerase activity"/>
    <property type="evidence" value="ECO:0007669"/>
    <property type="project" value="UniProtKB-KW"/>
</dbReference>
<evidence type="ECO:0000256" key="1">
    <source>
        <dbReference type="RuleBase" id="RU003513"/>
    </source>
</evidence>
<keyword evidence="1" id="KW-0413">Isomerase</keyword>
<gene>
    <name evidence="3" type="ORF">AB835_09140</name>
</gene>
<sequence length="366" mass="40280">MKIINVAGARPNFIKIAPLIAEMEKYQHIQQVLVHTGQHYDENLSKIFFDDLAIPRPDINMGIGSGAVTREQQIEQISQHFSDILKAEKPDLVLVVGDVNSTIACASAAKEQGIKVAHVESGLRSFDLTMPEELNRIATDKISDFLYVTEVSGMENLKEGGMGDRAHLVGNVMIDSLVKMLEKSKRHSSTLSSLHLEPGMYLVSTFHRPGNVDEKSTLQHLISAISIMTSHFPLVMPLHPRTKHSLERLGLLAELEAIPGLNIVDPMGYLDFINLVSQSAGVVTDSGGIQEETSYLKVPCVTMRPNTERPVTIDQGTNVLIGSDLVQLKANLASIQEGSFKQGHDIPLWDGKASSRIIEHLRQQLS</sequence>
<comment type="similarity">
    <text evidence="1">Belongs to the UDP-N-acetylglucosamine 2-epimerase family.</text>
</comment>
<evidence type="ECO:0000313" key="4">
    <source>
        <dbReference type="Proteomes" id="UP000242502"/>
    </source>
</evidence>
<reference evidence="3 4" key="1">
    <citation type="journal article" date="2016" name="Appl. Environ. Microbiol.">
        <title>Lack of Overt Genome Reduction in the Bryostatin-Producing Bryozoan Symbiont "Candidatus Endobugula sertula".</title>
        <authorList>
            <person name="Miller I.J."/>
            <person name="Vanee N."/>
            <person name="Fong S.S."/>
            <person name="Lim-Fong G.E."/>
            <person name="Kwan J.C."/>
        </authorList>
    </citation>
    <scope>NUCLEOTIDE SEQUENCE [LARGE SCALE GENOMIC DNA]</scope>
    <source>
        <strain evidence="3">AB1-4</strain>
    </source>
</reference>
<dbReference type="Pfam" id="PF02350">
    <property type="entry name" value="Epimerase_2"/>
    <property type="match status" value="1"/>
</dbReference>
<dbReference type="AlphaFoldDB" id="A0A1D2QP59"/>
<evidence type="ECO:0000259" key="2">
    <source>
        <dbReference type="Pfam" id="PF02350"/>
    </source>
</evidence>
<comment type="caution">
    <text evidence="3">The sequence shown here is derived from an EMBL/GenBank/DDBJ whole genome shotgun (WGS) entry which is preliminary data.</text>
</comment>
<dbReference type="PANTHER" id="PTHR43174:SF1">
    <property type="entry name" value="UDP-N-ACETYLGLUCOSAMINE 2-EPIMERASE"/>
    <property type="match status" value="1"/>
</dbReference>
<dbReference type="InterPro" id="IPR029767">
    <property type="entry name" value="WecB-like"/>
</dbReference>
<dbReference type="InterPro" id="IPR003331">
    <property type="entry name" value="UDP_GlcNAc_Epimerase_2_dom"/>
</dbReference>
<dbReference type="NCBIfam" id="TIGR00236">
    <property type="entry name" value="wecB"/>
    <property type="match status" value="1"/>
</dbReference>
<dbReference type="EMBL" id="MDLC01000030">
    <property type="protein sequence ID" value="ODS23375.1"/>
    <property type="molecule type" value="Genomic_DNA"/>
</dbReference>
<evidence type="ECO:0000313" key="3">
    <source>
        <dbReference type="EMBL" id="ODS23375.1"/>
    </source>
</evidence>
<name>A0A1D2QP59_9GAMM</name>